<sequence length="478" mass="52594">MYQYTNNSMSSFNKGGSYHSLPETYYPSSQQQQQQQQQQQNYGWYPQQSMTAPAATSAPILAPPPSITPPPPPPTIGTTHTADAPPSPPLLTNANASSRPKITTSLWEDEGTICYQVDSRGICVARRQDNDMINGTKLLNVTGMSRGKRDGILKNEKGRVVVKVGAMHLKGVWVTFSRAKTLAIQHNIKDILHPLFVDDPAIYFYSNPMAPPHANFFIPTSQQQQQQQGQQPVYVPQNSGGAATSITTEEIYSPHRHAQQASYSTSTTTTATTAATTPSSSMDHLPSARAVPSMAAMSQQDYYAYREQNSSNNNINTPIYSNNTSLQSVDHLDQQSLLDYASKGSASMFSLTISDSSPATPSQQSLFYDPNMAATAPSFPPSPHLSSMDHHPSYQPQQQQQQQHNHHHRQQQQQHKLSHPPVNKSMTNLPIAPTLPSNTPLDSSFYYTHPCVSTTSFHDHPPLANINSDTSLSPTAFF</sequence>
<dbReference type="AlphaFoldDB" id="A0A163IRI7"/>
<dbReference type="Gene3D" id="3.10.260.10">
    <property type="entry name" value="Transcription regulator HTH, APSES-type DNA-binding domain"/>
    <property type="match status" value="1"/>
</dbReference>
<feature type="compositionally biased region" description="Low complexity" evidence="5">
    <location>
        <begin position="51"/>
        <end position="60"/>
    </location>
</feature>
<dbReference type="PANTHER" id="PTHR47792:SF1">
    <property type="entry name" value="PROTEIN SOK2-RELATED"/>
    <property type="match status" value="1"/>
</dbReference>
<dbReference type="GO" id="GO:0005634">
    <property type="term" value="C:nucleus"/>
    <property type="evidence" value="ECO:0007669"/>
    <property type="project" value="TreeGrafter"/>
</dbReference>
<proteinExistence type="inferred from homology"/>
<feature type="region of interest" description="Disordered" evidence="5">
    <location>
        <begin position="1"/>
        <end position="96"/>
    </location>
</feature>
<dbReference type="InterPro" id="IPR018004">
    <property type="entry name" value="KilA/APSES_HTH"/>
</dbReference>
<dbReference type="InterPro" id="IPR003163">
    <property type="entry name" value="Tscrpt_reg_HTH_APSES-type"/>
</dbReference>
<gene>
    <name evidence="7" type="primary">ABSGL_00249.1 scaffold 367</name>
</gene>
<protein>
    <recommendedName>
        <fullName evidence="6">HTH APSES-type domain-containing protein</fullName>
    </recommendedName>
</protein>
<accession>A0A163IRI7</accession>
<dbReference type="EMBL" id="LT550056">
    <property type="protein sequence ID" value="SAL94955.1"/>
    <property type="molecule type" value="Genomic_DNA"/>
</dbReference>
<feature type="compositionally biased region" description="Pro residues" evidence="5">
    <location>
        <begin position="61"/>
        <end position="75"/>
    </location>
</feature>
<dbReference type="SMART" id="SM01252">
    <property type="entry name" value="KilA-N"/>
    <property type="match status" value="1"/>
</dbReference>
<evidence type="ECO:0000256" key="4">
    <source>
        <dbReference type="ARBA" id="ARBA00023163"/>
    </source>
</evidence>
<feature type="compositionally biased region" description="Polar residues" evidence="5">
    <location>
        <begin position="465"/>
        <end position="478"/>
    </location>
</feature>
<keyword evidence="4" id="KW-0804">Transcription</keyword>
<feature type="compositionally biased region" description="Low complexity" evidence="5">
    <location>
        <begin position="30"/>
        <end position="40"/>
    </location>
</feature>
<reference evidence="7" key="1">
    <citation type="submission" date="2016-04" db="EMBL/GenBank/DDBJ databases">
        <authorList>
            <person name="Evans L.H."/>
            <person name="Alamgir A."/>
            <person name="Owens N."/>
            <person name="Weber N.D."/>
            <person name="Virtaneva K."/>
            <person name="Barbian K."/>
            <person name="Babar A."/>
            <person name="Rosenke K."/>
        </authorList>
    </citation>
    <scope>NUCLEOTIDE SEQUENCE [LARGE SCALE GENOMIC DNA]</scope>
    <source>
        <strain evidence="7">CBS 101.48</strain>
    </source>
</reference>
<dbReference type="InterPro" id="IPR036887">
    <property type="entry name" value="HTH_APSES_sf"/>
</dbReference>
<dbReference type="PANTHER" id="PTHR47792">
    <property type="entry name" value="PROTEIN SOK2-RELATED"/>
    <property type="match status" value="1"/>
</dbReference>
<feature type="region of interest" description="Disordered" evidence="5">
    <location>
        <begin position="371"/>
        <end position="435"/>
    </location>
</feature>
<evidence type="ECO:0000313" key="8">
    <source>
        <dbReference type="Proteomes" id="UP000078561"/>
    </source>
</evidence>
<dbReference type="OrthoDB" id="5407653at2759"/>
<dbReference type="Pfam" id="PF04383">
    <property type="entry name" value="KilA-N"/>
    <property type="match status" value="1"/>
</dbReference>
<evidence type="ECO:0000256" key="2">
    <source>
        <dbReference type="ARBA" id="ARBA00023015"/>
    </source>
</evidence>
<dbReference type="GO" id="GO:0043565">
    <property type="term" value="F:sequence-specific DNA binding"/>
    <property type="evidence" value="ECO:0007669"/>
    <property type="project" value="TreeGrafter"/>
</dbReference>
<evidence type="ECO:0000259" key="6">
    <source>
        <dbReference type="PROSITE" id="PS51299"/>
    </source>
</evidence>
<evidence type="ECO:0000256" key="5">
    <source>
        <dbReference type="SAM" id="MobiDB-lite"/>
    </source>
</evidence>
<feature type="domain" description="HTH APSES-type" evidence="6">
    <location>
        <begin position="101"/>
        <end position="208"/>
    </location>
</feature>
<dbReference type="GO" id="GO:0045944">
    <property type="term" value="P:positive regulation of transcription by RNA polymerase II"/>
    <property type="evidence" value="ECO:0007669"/>
    <property type="project" value="TreeGrafter"/>
</dbReference>
<keyword evidence="8" id="KW-1185">Reference proteome</keyword>
<dbReference type="PROSITE" id="PS51299">
    <property type="entry name" value="HTH_APSES"/>
    <property type="match status" value="1"/>
</dbReference>
<keyword evidence="2" id="KW-0805">Transcription regulation</keyword>
<feature type="region of interest" description="Disordered" evidence="5">
    <location>
        <begin position="457"/>
        <end position="478"/>
    </location>
</feature>
<evidence type="ECO:0000256" key="3">
    <source>
        <dbReference type="ARBA" id="ARBA00023125"/>
    </source>
</evidence>
<evidence type="ECO:0000256" key="1">
    <source>
        <dbReference type="ARBA" id="ARBA00007247"/>
    </source>
</evidence>
<evidence type="ECO:0000313" key="7">
    <source>
        <dbReference type="EMBL" id="SAL94955.1"/>
    </source>
</evidence>
<keyword evidence="3" id="KW-0238">DNA-binding</keyword>
<dbReference type="SUPFAM" id="SSF54616">
    <property type="entry name" value="DNA-binding domain of Mlu1-box binding protein MBP1"/>
    <property type="match status" value="1"/>
</dbReference>
<dbReference type="InterPro" id="IPR029790">
    <property type="entry name" value="EFG1/Phd1/StuA"/>
</dbReference>
<name>A0A163IRI7_ABSGL</name>
<feature type="region of interest" description="Disordered" evidence="5">
    <location>
        <begin position="254"/>
        <end position="286"/>
    </location>
</feature>
<organism evidence="7">
    <name type="scientific">Absidia glauca</name>
    <name type="common">Pin mould</name>
    <dbReference type="NCBI Taxonomy" id="4829"/>
    <lineage>
        <taxon>Eukaryota</taxon>
        <taxon>Fungi</taxon>
        <taxon>Fungi incertae sedis</taxon>
        <taxon>Mucoromycota</taxon>
        <taxon>Mucoromycotina</taxon>
        <taxon>Mucoromycetes</taxon>
        <taxon>Mucorales</taxon>
        <taxon>Cunninghamellaceae</taxon>
        <taxon>Absidia</taxon>
    </lineage>
</organism>
<dbReference type="InParanoid" id="A0A163IRI7"/>
<feature type="compositionally biased region" description="Polar residues" evidence="5">
    <location>
        <begin position="1"/>
        <end position="14"/>
    </location>
</feature>
<dbReference type="GO" id="GO:0003700">
    <property type="term" value="F:DNA-binding transcription factor activity"/>
    <property type="evidence" value="ECO:0007669"/>
    <property type="project" value="TreeGrafter"/>
</dbReference>
<dbReference type="Proteomes" id="UP000078561">
    <property type="component" value="Unassembled WGS sequence"/>
</dbReference>
<comment type="similarity">
    <text evidence="1">Belongs to the EFG1/PHD1/stuA family.</text>
</comment>
<dbReference type="STRING" id="4829.A0A163IRI7"/>
<feature type="compositionally biased region" description="Low complexity" evidence="5">
    <location>
        <begin position="261"/>
        <end position="281"/>
    </location>
</feature>